<evidence type="ECO:0000313" key="9">
    <source>
        <dbReference type="Proteomes" id="UP001203297"/>
    </source>
</evidence>
<dbReference type="InterPro" id="IPR004345">
    <property type="entry name" value="TB2_DP1_HVA22"/>
</dbReference>
<organism evidence="8 9">
    <name type="scientific">Multifurca ochricompacta</name>
    <dbReference type="NCBI Taxonomy" id="376703"/>
    <lineage>
        <taxon>Eukaryota</taxon>
        <taxon>Fungi</taxon>
        <taxon>Dikarya</taxon>
        <taxon>Basidiomycota</taxon>
        <taxon>Agaricomycotina</taxon>
        <taxon>Agaricomycetes</taxon>
        <taxon>Russulales</taxon>
        <taxon>Russulaceae</taxon>
        <taxon>Multifurca</taxon>
    </lineage>
</organism>
<comment type="subcellular location">
    <subcellularLocation>
        <location evidence="1 6">Membrane</location>
        <topology evidence="1 6">Multi-pass membrane protein</topology>
    </subcellularLocation>
</comment>
<dbReference type="Proteomes" id="UP001203297">
    <property type="component" value="Unassembled WGS sequence"/>
</dbReference>
<evidence type="ECO:0000313" key="8">
    <source>
        <dbReference type="EMBL" id="KAI0291669.1"/>
    </source>
</evidence>
<feature type="compositionally biased region" description="Low complexity" evidence="7">
    <location>
        <begin position="140"/>
        <end position="153"/>
    </location>
</feature>
<feature type="transmembrane region" description="Helical" evidence="6">
    <location>
        <begin position="40"/>
        <end position="57"/>
    </location>
</feature>
<evidence type="ECO:0000256" key="3">
    <source>
        <dbReference type="ARBA" id="ARBA00022692"/>
    </source>
</evidence>
<evidence type="ECO:0000256" key="6">
    <source>
        <dbReference type="RuleBase" id="RU362006"/>
    </source>
</evidence>
<reference evidence="8" key="1">
    <citation type="journal article" date="2022" name="New Phytol.">
        <title>Evolutionary transition to the ectomycorrhizal habit in the genomes of a hyperdiverse lineage of mushroom-forming fungi.</title>
        <authorList>
            <person name="Looney B."/>
            <person name="Miyauchi S."/>
            <person name="Morin E."/>
            <person name="Drula E."/>
            <person name="Courty P.E."/>
            <person name="Kohler A."/>
            <person name="Kuo A."/>
            <person name="LaButti K."/>
            <person name="Pangilinan J."/>
            <person name="Lipzen A."/>
            <person name="Riley R."/>
            <person name="Andreopoulos W."/>
            <person name="He G."/>
            <person name="Johnson J."/>
            <person name="Nolan M."/>
            <person name="Tritt A."/>
            <person name="Barry K.W."/>
            <person name="Grigoriev I.V."/>
            <person name="Nagy L.G."/>
            <person name="Hibbett D."/>
            <person name="Henrissat B."/>
            <person name="Matheny P.B."/>
            <person name="Labbe J."/>
            <person name="Martin F.M."/>
        </authorList>
    </citation>
    <scope>NUCLEOTIDE SEQUENCE</scope>
    <source>
        <strain evidence="8">BPL690</strain>
    </source>
</reference>
<proteinExistence type="inferred from homology"/>
<dbReference type="AlphaFoldDB" id="A0AAD4QJD4"/>
<comment type="similarity">
    <text evidence="2 6">Belongs to the DP1 family.</text>
</comment>
<evidence type="ECO:0000256" key="2">
    <source>
        <dbReference type="ARBA" id="ARBA00008573"/>
    </source>
</evidence>
<dbReference type="GO" id="GO:0016020">
    <property type="term" value="C:membrane"/>
    <property type="evidence" value="ECO:0007669"/>
    <property type="project" value="UniProtKB-SubCell"/>
</dbReference>
<comment type="caution">
    <text evidence="6">Lacks conserved residue(s) required for the propagation of feature annotation.</text>
</comment>
<feature type="compositionally biased region" description="Low complexity" evidence="7">
    <location>
        <begin position="308"/>
        <end position="318"/>
    </location>
</feature>
<gene>
    <name evidence="8" type="ORF">B0F90DRAFT_1774998</name>
</gene>
<feature type="compositionally biased region" description="Low complexity" evidence="7">
    <location>
        <begin position="234"/>
        <end position="254"/>
    </location>
</feature>
<keyword evidence="4 6" id="KW-1133">Transmembrane helix</keyword>
<keyword evidence="5 6" id="KW-0472">Membrane</keyword>
<keyword evidence="3 6" id="KW-0812">Transmembrane</keyword>
<dbReference type="PANTHER" id="PTHR12300">
    <property type="entry name" value="HVA22-LIKE PROTEINS"/>
    <property type="match status" value="1"/>
</dbReference>
<feature type="region of interest" description="Disordered" evidence="7">
    <location>
        <begin position="202"/>
        <end position="318"/>
    </location>
</feature>
<feature type="compositionally biased region" description="Polar residues" evidence="7">
    <location>
        <begin position="291"/>
        <end position="303"/>
    </location>
</feature>
<comment type="caution">
    <text evidence="8">The sequence shown here is derived from an EMBL/GenBank/DDBJ whole genome shotgun (WGS) entry which is preliminary data.</text>
</comment>
<name>A0AAD4QJD4_9AGAM</name>
<accession>A0AAD4QJD4</accession>
<dbReference type="PANTHER" id="PTHR12300:SF161">
    <property type="entry name" value="RECEPTOR EXPRESSION-ENHANCING PROTEIN"/>
    <property type="match status" value="1"/>
</dbReference>
<sequence length="318" mass="34099">MLVYLTSRVVSCIVAFLYPGYASFKTLSQRPASEEDLERWLMYWSVLACVIGVEYLAEWLVSWIPFYYLFKMLFLLYLALPQTKGASYLYQTQLEPTLRAHESQIDAALAQLRARVFTFLQTRARMLWEYIIASATGPHSSSSSSNAGTPVGAASGGSAQGPPLSDSVSGPTQMLGTLWRTYGPAIIASGTVLLQRQGLTTTTTTTETTHQEQVQGYDVGDGSHSGSGPNSPLPITSHIPTSSSSAASSSSISGGHQGLRERVASGTNILGPGGRFEEVEVPSDAEGDRSPGSSEPVTRTSGWLSWATGTTTTHTKTE</sequence>
<evidence type="ECO:0000256" key="1">
    <source>
        <dbReference type="ARBA" id="ARBA00004141"/>
    </source>
</evidence>
<feature type="region of interest" description="Disordered" evidence="7">
    <location>
        <begin position="136"/>
        <end position="171"/>
    </location>
</feature>
<keyword evidence="9" id="KW-1185">Reference proteome</keyword>
<evidence type="ECO:0000256" key="4">
    <source>
        <dbReference type="ARBA" id="ARBA00022989"/>
    </source>
</evidence>
<dbReference type="Pfam" id="PF03134">
    <property type="entry name" value="TB2_DP1_HVA22"/>
    <property type="match status" value="1"/>
</dbReference>
<feature type="transmembrane region" description="Helical" evidence="6">
    <location>
        <begin position="6"/>
        <end position="28"/>
    </location>
</feature>
<evidence type="ECO:0000256" key="5">
    <source>
        <dbReference type="ARBA" id="ARBA00023136"/>
    </source>
</evidence>
<protein>
    <recommendedName>
        <fullName evidence="6">Protein YOP1</fullName>
    </recommendedName>
</protein>
<dbReference type="EMBL" id="WTXG01000147">
    <property type="protein sequence ID" value="KAI0291669.1"/>
    <property type="molecule type" value="Genomic_DNA"/>
</dbReference>
<evidence type="ECO:0000256" key="7">
    <source>
        <dbReference type="SAM" id="MobiDB-lite"/>
    </source>
</evidence>